<dbReference type="InterPro" id="IPR045851">
    <property type="entry name" value="AMP-bd_C_sf"/>
</dbReference>
<dbReference type="RefSeq" id="WP_071065967.1">
    <property type="nucleotide sequence ID" value="NZ_MAXA01000243.1"/>
</dbReference>
<organism evidence="4 5">
    <name type="scientific">Parafrankia soli</name>
    <dbReference type="NCBI Taxonomy" id="2599596"/>
    <lineage>
        <taxon>Bacteria</taxon>
        <taxon>Bacillati</taxon>
        <taxon>Actinomycetota</taxon>
        <taxon>Actinomycetes</taxon>
        <taxon>Frankiales</taxon>
        <taxon>Frankiaceae</taxon>
        <taxon>Parafrankia</taxon>
    </lineage>
</organism>
<name>A0A1S1PSA4_9ACTN</name>
<dbReference type="Gene3D" id="3.30.300.30">
    <property type="match status" value="1"/>
</dbReference>
<dbReference type="OrthoDB" id="9803968at2"/>
<dbReference type="InterPro" id="IPR025110">
    <property type="entry name" value="AMP-bd_C"/>
</dbReference>
<gene>
    <name evidence="4" type="ORF">BBK14_25000</name>
</gene>
<evidence type="ECO:0000259" key="3">
    <source>
        <dbReference type="Pfam" id="PF13193"/>
    </source>
</evidence>
<dbReference type="Proteomes" id="UP000179769">
    <property type="component" value="Unassembled WGS sequence"/>
</dbReference>
<dbReference type="InterPro" id="IPR042099">
    <property type="entry name" value="ANL_N_sf"/>
</dbReference>
<evidence type="ECO:0000256" key="1">
    <source>
        <dbReference type="SAM" id="MobiDB-lite"/>
    </source>
</evidence>
<dbReference type="Pfam" id="PF00501">
    <property type="entry name" value="AMP-binding"/>
    <property type="match status" value="1"/>
</dbReference>
<feature type="domain" description="AMP-dependent synthetase/ligase" evidence="2">
    <location>
        <begin position="26"/>
        <end position="394"/>
    </location>
</feature>
<proteinExistence type="predicted"/>
<dbReference type="Gene3D" id="3.40.50.12780">
    <property type="entry name" value="N-terminal domain of ligase-like"/>
    <property type="match status" value="1"/>
</dbReference>
<protein>
    <submittedName>
        <fullName evidence="4">Acyl-CoA synthetase</fullName>
    </submittedName>
</protein>
<dbReference type="AlphaFoldDB" id="A0A1S1PSA4"/>
<evidence type="ECO:0000313" key="5">
    <source>
        <dbReference type="Proteomes" id="UP000179769"/>
    </source>
</evidence>
<dbReference type="InterPro" id="IPR000873">
    <property type="entry name" value="AMP-dep_synth/lig_dom"/>
</dbReference>
<dbReference type="SUPFAM" id="SSF56801">
    <property type="entry name" value="Acetyl-CoA synthetase-like"/>
    <property type="match status" value="1"/>
</dbReference>
<evidence type="ECO:0000313" key="4">
    <source>
        <dbReference type="EMBL" id="OHV22854.1"/>
    </source>
</evidence>
<dbReference type="EMBL" id="MAXA01000243">
    <property type="protein sequence ID" value="OHV22854.1"/>
    <property type="molecule type" value="Genomic_DNA"/>
</dbReference>
<evidence type="ECO:0000259" key="2">
    <source>
        <dbReference type="Pfam" id="PF00501"/>
    </source>
</evidence>
<dbReference type="PANTHER" id="PTHR24096">
    <property type="entry name" value="LONG-CHAIN-FATTY-ACID--COA LIGASE"/>
    <property type="match status" value="1"/>
</dbReference>
<dbReference type="GO" id="GO:0016405">
    <property type="term" value="F:CoA-ligase activity"/>
    <property type="evidence" value="ECO:0007669"/>
    <property type="project" value="TreeGrafter"/>
</dbReference>
<accession>A0A1S1PSA4</accession>
<feature type="domain" description="AMP-binding enzyme C-terminal" evidence="3">
    <location>
        <begin position="445"/>
        <end position="516"/>
    </location>
</feature>
<dbReference type="Pfam" id="PF13193">
    <property type="entry name" value="AMP-binding_C"/>
    <property type="match status" value="1"/>
</dbReference>
<sequence length="583" mass="61068">MIASTPTAVPSGTSLGRLAELSIERTGGTGPLIFEEQRWTAAQLAARARRLAGGLRAAGLAPGDRVAVCMANCPEVGITYQAAWWAGAAVTPVLFLLGETDLRHVLADSAASFVVTTPDFLDKVRAAARGLPALRAVVLAEQAEPAPAPADRAGPPVLLFAELESPAESDLVDVDPSGMAALLYTGGTTGRARGVVLSHDNVSAAAWAVHSMRLGEGLPGLLPLPMSHVYGMTVSVMATYAETPATAVLMRWFEPVRFLELVVEHQVAQTAIVPAMARMILDQDLDGYDLSALRQVVSGSSALPREVADEWARRLPGVELVEGYGCTEASAIVTVMPPGRTRLGSVGRPAPGVELRIEALNATDGDHDGPPGGAGGSPVGEICVRGPGVMLGYWRDPAATAQAVRAGWLHTGDVGHLDRDGFLYLVDRMKDLIIRGGFNIYPRDVEDALREHPDVAEVAVVGRPDRRLGEEIVAFVQLGPGADVSAEALVRFGRERLGPLRYPREVRIVPAIPLTSMLKTDRAALRTMLTPSIPPAPSPAASPAAPLEPSAHGSSPSSPLSPGDSDSVAWHGGPVGPAPRVSS</sequence>
<feature type="compositionally biased region" description="Low complexity" evidence="1">
    <location>
        <begin position="541"/>
        <end position="567"/>
    </location>
</feature>
<dbReference type="InterPro" id="IPR020845">
    <property type="entry name" value="AMP-binding_CS"/>
</dbReference>
<comment type="caution">
    <text evidence="4">The sequence shown here is derived from an EMBL/GenBank/DDBJ whole genome shotgun (WGS) entry which is preliminary data.</text>
</comment>
<keyword evidence="5" id="KW-1185">Reference proteome</keyword>
<dbReference type="PROSITE" id="PS00455">
    <property type="entry name" value="AMP_BINDING"/>
    <property type="match status" value="1"/>
</dbReference>
<feature type="region of interest" description="Disordered" evidence="1">
    <location>
        <begin position="529"/>
        <end position="583"/>
    </location>
</feature>
<reference evidence="5" key="1">
    <citation type="submission" date="2016-07" db="EMBL/GenBank/DDBJ databases">
        <title>Frankia sp. NRRL B-16219 Genome sequencing.</title>
        <authorList>
            <person name="Ghodhbane-Gtari F."/>
            <person name="Swanson E."/>
            <person name="Gueddou A."/>
            <person name="Louati M."/>
            <person name="Nouioui I."/>
            <person name="Hezbri K."/>
            <person name="Abebe-Akele F."/>
            <person name="Simpson S."/>
            <person name="Morris K."/>
            <person name="Thomas K."/>
            <person name="Gtari M."/>
            <person name="Tisa L.S."/>
        </authorList>
    </citation>
    <scope>NUCLEOTIDE SEQUENCE [LARGE SCALE GENOMIC DNA]</scope>
    <source>
        <strain evidence="5">NRRL B-16219</strain>
    </source>
</reference>